<feature type="region of interest" description="Disordered" evidence="4">
    <location>
        <begin position="240"/>
        <end position="321"/>
    </location>
</feature>
<feature type="compositionally biased region" description="Low complexity" evidence="4">
    <location>
        <begin position="257"/>
        <end position="272"/>
    </location>
</feature>
<keyword evidence="7" id="KW-1185">Reference proteome</keyword>
<accession>A0A1C4X7P0</accession>
<evidence type="ECO:0000256" key="4">
    <source>
        <dbReference type="SAM" id="MobiDB-lite"/>
    </source>
</evidence>
<dbReference type="Pfam" id="PF00005">
    <property type="entry name" value="ABC_tran"/>
    <property type="match status" value="1"/>
</dbReference>
<reference evidence="7" key="1">
    <citation type="submission" date="2016-06" db="EMBL/GenBank/DDBJ databases">
        <authorList>
            <person name="Varghese N."/>
            <person name="Submissions Spin"/>
        </authorList>
    </citation>
    <scope>NUCLEOTIDE SEQUENCE [LARGE SCALE GENOMIC DNA]</scope>
    <source>
        <strain evidence="7">DSM 43816</strain>
    </source>
</reference>
<dbReference type="OrthoDB" id="5182800at2"/>
<keyword evidence="1" id="KW-0813">Transport</keyword>
<dbReference type="Gene3D" id="3.40.50.300">
    <property type="entry name" value="P-loop containing nucleotide triphosphate hydrolases"/>
    <property type="match status" value="1"/>
</dbReference>
<dbReference type="PANTHER" id="PTHR42939:SF1">
    <property type="entry name" value="ABC TRANSPORTER ATP-BINDING PROTEIN ALBC-RELATED"/>
    <property type="match status" value="1"/>
</dbReference>
<dbReference type="SUPFAM" id="SSF52540">
    <property type="entry name" value="P-loop containing nucleoside triphosphate hydrolases"/>
    <property type="match status" value="1"/>
</dbReference>
<protein>
    <submittedName>
        <fullName evidence="6">ABC transporter</fullName>
    </submittedName>
</protein>
<evidence type="ECO:0000256" key="2">
    <source>
        <dbReference type="ARBA" id="ARBA00022741"/>
    </source>
</evidence>
<dbReference type="InterPro" id="IPR027417">
    <property type="entry name" value="P-loop_NTPase"/>
</dbReference>
<keyword evidence="3" id="KW-0067">ATP-binding</keyword>
<proteinExistence type="predicted"/>
<evidence type="ECO:0000313" key="6">
    <source>
        <dbReference type="EMBL" id="SCF04468.1"/>
    </source>
</evidence>
<evidence type="ECO:0000259" key="5">
    <source>
        <dbReference type="PROSITE" id="PS50893"/>
    </source>
</evidence>
<dbReference type="InterPro" id="IPR003593">
    <property type="entry name" value="AAA+_ATPase"/>
</dbReference>
<gene>
    <name evidence="6" type="ORF">GA0070618_2830</name>
</gene>
<dbReference type="SMART" id="SM00382">
    <property type="entry name" value="AAA"/>
    <property type="match status" value="1"/>
</dbReference>
<dbReference type="PROSITE" id="PS50893">
    <property type="entry name" value="ABC_TRANSPORTER_2"/>
    <property type="match status" value="1"/>
</dbReference>
<dbReference type="InterPro" id="IPR003439">
    <property type="entry name" value="ABC_transporter-like_ATP-bd"/>
</dbReference>
<dbReference type="InterPro" id="IPR051782">
    <property type="entry name" value="ABC_Transporter_VariousFunc"/>
</dbReference>
<dbReference type="GO" id="GO:0016887">
    <property type="term" value="F:ATP hydrolysis activity"/>
    <property type="evidence" value="ECO:0007669"/>
    <property type="project" value="InterPro"/>
</dbReference>
<dbReference type="InParanoid" id="A0A1C4X7P0"/>
<dbReference type="AlphaFoldDB" id="A0A1C4X7P0"/>
<keyword evidence="2" id="KW-0547">Nucleotide-binding</keyword>
<dbReference type="RefSeq" id="WP_088982042.1">
    <property type="nucleotide sequence ID" value="NZ_LT607413.1"/>
</dbReference>
<evidence type="ECO:0000313" key="7">
    <source>
        <dbReference type="Proteomes" id="UP000198253"/>
    </source>
</evidence>
<evidence type="ECO:0000256" key="1">
    <source>
        <dbReference type="ARBA" id="ARBA00022448"/>
    </source>
</evidence>
<dbReference type="PANTHER" id="PTHR42939">
    <property type="entry name" value="ABC TRANSPORTER ATP-BINDING PROTEIN ALBC-RELATED"/>
    <property type="match status" value="1"/>
</dbReference>
<dbReference type="GO" id="GO:0005524">
    <property type="term" value="F:ATP binding"/>
    <property type="evidence" value="ECO:0007669"/>
    <property type="project" value="UniProtKB-KW"/>
</dbReference>
<sequence length="321" mass="33616">MRLENVSVRYHRRGPWVLRQANAQVEPGEVAVVLGRNGAGKSTLLQVAAGVLRPTRGRVVDRPRHVGWVPERFPADQPFTVAYYLTAMARVAGLSAAEADRAVDEWTSRLGIAGFRRVRLTDLSKGTAQKVGLAQAMLRLPGLLVLDEPWEGLDAAARDLVPLVVDEVLAAGGRVLVSDHRNETLRLPGARHWTVADGTVTERAGESEGMVVVEVAVPAARVTGTVARLRAAGHQILRVRTPEPAGDGPEAGRECLPTTGAGTTPDAGPTGDVVEPDDGAAGDGNRATVDAPVPDVGVGSDAGVGPRRPADGTTVPDGVAR</sequence>
<feature type="domain" description="ABC transporter" evidence="5">
    <location>
        <begin position="1"/>
        <end position="222"/>
    </location>
</feature>
<organism evidence="6 7">
    <name type="scientific">Micromonospora echinospora</name>
    <name type="common">Micromonospora purpurea</name>
    <dbReference type="NCBI Taxonomy" id="1877"/>
    <lineage>
        <taxon>Bacteria</taxon>
        <taxon>Bacillati</taxon>
        <taxon>Actinomycetota</taxon>
        <taxon>Actinomycetes</taxon>
        <taxon>Micromonosporales</taxon>
        <taxon>Micromonosporaceae</taxon>
        <taxon>Micromonospora</taxon>
    </lineage>
</organism>
<dbReference type="EMBL" id="LT607413">
    <property type="protein sequence ID" value="SCF04468.1"/>
    <property type="molecule type" value="Genomic_DNA"/>
</dbReference>
<evidence type="ECO:0000256" key="3">
    <source>
        <dbReference type="ARBA" id="ARBA00022840"/>
    </source>
</evidence>
<name>A0A1C4X7P0_MICEC</name>
<dbReference type="Proteomes" id="UP000198253">
    <property type="component" value="Chromosome I"/>
</dbReference>